<dbReference type="Proteomes" id="UP001599756">
    <property type="component" value="Unassembled WGS sequence"/>
</dbReference>
<keyword evidence="4" id="KW-1185">Reference proteome</keyword>
<evidence type="ECO:0000313" key="3">
    <source>
        <dbReference type="EMBL" id="MFE1750952.1"/>
    </source>
</evidence>
<feature type="compositionally biased region" description="Low complexity" evidence="1">
    <location>
        <begin position="19"/>
        <end position="28"/>
    </location>
</feature>
<gene>
    <name evidence="3" type="ORF">ACFW88_10490</name>
</gene>
<evidence type="ECO:0000259" key="2">
    <source>
        <dbReference type="Pfam" id="PF04149"/>
    </source>
</evidence>
<name>A0ABW6H2Z5_9ACTN</name>
<sequence>MNADASGAPAFSSHREVRPSVTRRSSVSGPEQAESTRVAATRLDQVELQQSQGDDCAEVAFTEEVVHVRDSKDAMCAPFAVARDGWSRFLHFVAEA</sequence>
<dbReference type="Pfam" id="PF04149">
    <property type="entry name" value="DUF397"/>
    <property type="match status" value="1"/>
</dbReference>
<evidence type="ECO:0000313" key="4">
    <source>
        <dbReference type="Proteomes" id="UP001599756"/>
    </source>
</evidence>
<comment type="caution">
    <text evidence="3">The sequence shown here is derived from an EMBL/GenBank/DDBJ whole genome shotgun (WGS) entry which is preliminary data.</text>
</comment>
<reference evidence="3 4" key="1">
    <citation type="submission" date="2024-09" db="EMBL/GenBank/DDBJ databases">
        <title>The Natural Products Discovery Center: Release of the First 8490 Sequenced Strains for Exploring Actinobacteria Biosynthetic Diversity.</title>
        <authorList>
            <person name="Kalkreuter E."/>
            <person name="Kautsar S.A."/>
            <person name="Yang D."/>
            <person name="Bader C.D."/>
            <person name="Teijaro C.N."/>
            <person name="Fluegel L."/>
            <person name="Davis C.M."/>
            <person name="Simpson J.R."/>
            <person name="Lauterbach L."/>
            <person name="Steele A.D."/>
            <person name="Gui C."/>
            <person name="Meng S."/>
            <person name="Li G."/>
            <person name="Viehrig K."/>
            <person name="Ye F."/>
            <person name="Su P."/>
            <person name="Kiefer A.F."/>
            <person name="Nichols A."/>
            <person name="Cepeda A.J."/>
            <person name="Yan W."/>
            <person name="Fan B."/>
            <person name="Jiang Y."/>
            <person name="Adhikari A."/>
            <person name="Zheng C.-J."/>
            <person name="Schuster L."/>
            <person name="Cowan T.M."/>
            <person name="Smanski M.J."/>
            <person name="Chevrette M.G."/>
            <person name="De Carvalho L.P.S."/>
            <person name="Shen B."/>
        </authorList>
    </citation>
    <scope>NUCLEOTIDE SEQUENCE [LARGE SCALE GENOMIC DNA]</scope>
    <source>
        <strain evidence="3 4">NPDC059500</strain>
    </source>
</reference>
<feature type="domain" description="DUF397" evidence="2">
    <location>
        <begin position="51"/>
        <end position="93"/>
    </location>
</feature>
<dbReference type="EMBL" id="JBHYTS010000012">
    <property type="protein sequence ID" value="MFE1750952.1"/>
    <property type="molecule type" value="Genomic_DNA"/>
</dbReference>
<dbReference type="InterPro" id="IPR007278">
    <property type="entry name" value="DUF397"/>
</dbReference>
<accession>A0ABW6H2Z5</accession>
<feature type="region of interest" description="Disordered" evidence="1">
    <location>
        <begin position="1"/>
        <end position="38"/>
    </location>
</feature>
<organism evidence="3 4">
    <name type="scientific">Streptomyces anandii</name>
    <dbReference type="NCBI Taxonomy" id="285454"/>
    <lineage>
        <taxon>Bacteria</taxon>
        <taxon>Bacillati</taxon>
        <taxon>Actinomycetota</taxon>
        <taxon>Actinomycetes</taxon>
        <taxon>Kitasatosporales</taxon>
        <taxon>Streptomycetaceae</taxon>
        <taxon>Streptomyces</taxon>
    </lineage>
</organism>
<protein>
    <submittedName>
        <fullName evidence="3">DUF397 domain-containing protein</fullName>
    </submittedName>
</protein>
<proteinExistence type="predicted"/>
<dbReference type="RefSeq" id="WP_381826387.1">
    <property type="nucleotide sequence ID" value="NZ_JBHYTS010000012.1"/>
</dbReference>
<evidence type="ECO:0000256" key="1">
    <source>
        <dbReference type="SAM" id="MobiDB-lite"/>
    </source>
</evidence>